<feature type="compositionally biased region" description="Polar residues" evidence="4">
    <location>
        <begin position="938"/>
        <end position="948"/>
    </location>
</feature>
<dbReference type="InterPro" id="IPR036431">
    <property type="entry name" value="ARID_dom_sf"/>
</dbReference>
<dbReference type="InterPro" id="IPR001606">
    <property type="entry name" value="ARID_dom"/>
</dbReference>
<dbReference type="CDD" id="cd16869">
    <property type="entry name" value="ARID_ARID5"/>
    <property type="match status" value="1"/>
</dbReference>
<feature type="compositionally biased region" description="Basic and acidic residues" evidence="4">
    <location>
        <begin position="1024"/>
        <end position="1044"/>
    </location>
</feature>
<sequence length="1249" mass="133263">MAAIKHNGLSHQGSCSNSSNSSNNGSVMGDCHGTMDGDSSSSAFEWVGASCGQHGTYTFYKAVKLSTQSFHRRVLALGDFFFVKMWTDQEIVSIGELQLLWEDEKFPVHNNGHNHHQPSSSSPLASLKLYFLPENTPDGRHEEHGEDEVVSISEKVVLKVSDLATWLVDDVKWEKGALSVWERHCPTPPPSPPDSPDEADSTEGAAIPPAGSNIGVLDMRDVIKEKQAIGDTSGSSNILVLSYPAYCRYRSTLKRLEGHNQTDYMRQAVVEAIGGRAAPSPNTRVVFCKDTFDYPELEDHELLCNHLAPKWKGRPKKMRSKKRSHSPGSESNESESSVSTVTSSSRSKDSPMKPGIRNVPAPYRAGDRPKGEQVFMQKLHKFMAGQGTPIGRLPSLGFKQLDLFLFYTKVQRAGGYEAAVANKQWKGIYIELGGHPSNTSAATCTRRHYEKLLLPYERHAMSLEAEDSTMANTSVATPPKKRKISDVSDLPFELAAAPVELVEDEEDKNQQPPSNGGGGTDAGRMDRLRIVESCLPPSAEETSKSPKIVESSLPGSVIVRHPQPLPPPPEAPDDGVHSEPEIMILSHPPTTSQPIAKVAVRSDLTRPADGSLSSEVPTEMKERLKVVAESSSLNLAGLMAAGDPANLLAAVAAAAASGDAKQLSALGDLARYAQQLDSSGSVSKLNRNKESKIHLGSGDVNNKDGDIRRPSVIQKNVVDSPKINKGCLQPNSSSTQGAGLGPPPPAHSQKPITLPSIPAGEVPASEQLRQWYAQMLSDKATGGNPLPASAAAMLELTLRPPAPAAATPSIFVPSRRIYVDPNLDIKRNRTSTNSNTTSSSGSSSAIPAAHSKSAPPINNNKIPPVSAVNSGPPPLQNITPPRPAPPPPIPTQVNHSLIRGSTTASQPVPPARSSAIPLVDLTSRSINNMKQEDHYSSRKGQQPFSAHSSGHIEVNGKPLLDLSAHHQNKLPGLSKQWNNSPRSSDVSISLNVKIDGSGTDGKTSSGAGSSSNSQRHSVTVVPLVKEETLSSRHRKEKEMMRMDRVSVTPQQQQQQPQTQSYPRMVDSLVTMNASSSSGTSSMTKSGPTMSSSHYGGSSSSSGISKPTTSSSSAGLHAGYPALLDPALASYYSSLYSSHMYNLPVGAGAFMAAAAAAAPPQLHHPPTSSAMFHHHHHHQQMMQSSAAAEVTAQAYKDMIQRGYPPALAPVLPPGLTGLPGLSSLGSYAMYSSSMGGGKDPSTAERSLPKS</sequence>
<feature type="region of interest" description="Disordered" evidence="4">
    <location>
        <begin position="313"/>
        <end position="370"/>
    </location>
</feature>
<evidence type="ECO:0000313" key="7">
    <source>
        <dbReference type="Proteomes" id="UP000789390"/>
    </source>
</evidence>
<evidence type="ECO:0000256" key="4">
    <source>
        <dbReference type="SAM" id="MobiDB-lite"/>
    </source>
</evidence>
<feature type="domain" description="ARID" evidence="5">
    <location>
        <begin position="369"/>
        <end position="461"/>
    </location>
</feature>
<feature type="region of interest" description="Disordered" evidence="4">
    <location>
        <begin position="823"/>
        <end position="953"/>
    </location>
</feature>
<dbReference type="GO" id="GO:0006357">
    <property type="term" value="P:regulation of transcription by RNA polymerase II"/>
    <property type="evidence" value="ECO:0007669"/>
    <property type="project" value="TreeGrafter"/>
</dbReference>
<evidence type="ECO:0000256" key="3">
    <source>
        <dbReference type="ARBA" id="ARBA00023242"/>
    </source>
</evidence>
<keyword evidence="1" id="KW-0805">Transcription regulation</keyword>
<dbReference type="Pfam" id="PF01388">
    <property type="entry name" value="ARID"/>
    <property type="match status" value="1"/>
</dbReference>
<gene>
    <name evidence="6" type="ORF">DGAL_LOCUS13342</name>
</gene>
<dbReference type="SMART" id="SM00501">
    <property type="entry name" value="BRIGHT"/>
    <property type="match status" value="1"/>
</dbReference>
<dbReference type="GO" id="GO:0000976">
    <property type="term" value="F:transcription cis-regulatory region binding"/>
    <property type="evidence" value="ECO:0007669"/>
    <property type="project" value="TreeGrafter"/>
</dbReference>
<feature type="compositionally biased region" description="Low complexity" evidence="4">
    <location>
        <begin position="13"/>
        <end position="23"/>
    </location>
</feature>
<organism evidence="6 7">
    <name type="scientific">Daphnia galeata</name>
    <dbReference type="NCBI Taxonomy" id="27404"/>
    <lineage>
        <taxon>Eukaryota</taxon>
        <taxon>Metazoa</taxon>
        <taxon>Ecdysozoa</taxon>
        <taxon>Arthropoda</taxon>
        <taxon>Crustacea</taxon>
        <taxon>Branchiopoda</taxon>
        <taxon>Diplostraca</taxon>
        <taxon>Cladocera</taxon>
        <taxon>Anomopoda</taxon>
        <taxon>Daphniidae</taxon>
        <taxon>Daphnia</taxon>
    </lineage>
</organism>
<dbReference type="PROSITE" id="PS51011">
    <property type="entry name" value="ARID"/>
    <property type="match status" value="1"/>
</dbReference>
<evidence type="ECO:0000256" key="2">
    <source>
        <dbReference type="ARBA" id="ARBA00023163"/>
    </source>
</evidence>
<proteinExistence type="predicted"/>
<comment type="caution">
    <text evidence="6">The sequence shown here is derived from an EMBL/GenBank/DDBJ whole genome shotgun (WGS) entry which is preliminary data.</text>
</comment>
<feature type="compositionally biased region" description="Low complexity" evidence="4">
    <location>
        <begin position="830"/>
        <end position="844"/>
    </location>
</feature>
<dbReference type="GO" id="GO:0005634">
    <property type="term" value="C:nucleus"/>
    <property type="evidence" value="ECO:0007669"/>
    <property type="project" value="TreeGrafter"/>
</dbReference>
<feature type="region of interest" description="Disordered" evidence="4">
    <location>
        <begin position="183"/>
        <end position="211"/>
    </location>
</feature>
<dbReference type="PANTHER" id="PTHR13964">
    <property type="entry name" value="RBP-RELATED"/>
    <property type="match status" value="1"/>
</dbReference>
<dbReference type="Proteomes" id="UP000789390">
    <property type="component" value="Unassembled WGS sequence"/>
</dbReference>
<evidence type="ECO:0000256" key="1">
    <source>
        <dbReference type="ARBA" id="ARBA00023015"/>
    </source>
</evidence>
<feature type="compositionally biased region" description="Low complexity" evidence="4">
    <location>
        <begin position="1074"/>
        <end position="1112"/>
    </location>
</feature>
<evidence type="ECO:0000313" key="6">
    <source>
        <dbReference type="EMBL" id="CAH0109853.1"/>
    </source>
</evidence>
<dbReference type="InterPro" id="IPR051232">
    <property type="entry name" value="ARID/SWI1_ChromRemod"/>
</dbReference>
<keyword evidence="2" id="KW-0804">Transcription</keyword>
<feature type="compositionally biased region" description="Basic residues" evidence="4">
    <location>
        <begin position="313"/>
        <end position="325"/>
    </location>
</feature>
<feature type="region of interest" description="Disordered" evidence="4">
    <location>
        <begin position="992"/>
        <end position="1113"/>
    </location>
</feature>
<dbReference type="OrthoDB" id="1938591at2759"/>
<feature type="region of interest" description="Disordered" evidence="4">
    <location>
        <begin position="465"/>
        <end position="484"/>
    </location>
</feature>
<keyword evidence="3" id="KW-0539">Nucleus</keyword>
<reference evidence="6" key="1">
    <citation type="submission" date="2021-11" db="EMBL/GenBank/DDBJ databases">
        <authorList>
            <person name="Schell T."/>
        </authorList>
    </citation>
    <scope>NUCLEOTIDE SEQUENCE</scope>
    <source>
        <strain evidence="6">M5</strain>
    </source>
</reference>
<feature type="region of interest" description="Disordered" evidence="4">
    <location>
        <begin position="502"/>
        <end position="524"/>
    </location>
</feature>
<feature type="compositionally biased region" description="Pro residues" evidence="4">
    <location>
        <begin position="871"/>
        <end position="890"/>
    </location>
</feature>
<accession>A0A8J2RWX1</accession>
<dbReference type="Gene3D" id="1.10.150.60">
    <property type="entry name" value="ARID DNA-binding domain"/>
    <property type="match status" value="1"/>
</dbReference>
<feature type="compositionally biased region" description="Low complexity" evidence="4">
    <location>
        <begin position="326"/>
        <end position="345"/>
    </location>
</feature>
<feature type="compositionally biased region" description="Polar residues" evidence="4">
    <location>
        <begin position="891"/>
        <end position="906"/>
    </location>
</feature>
<protein>
    <recommendedName>
        <fullName evidence="5">ARID domain-containing protein</fullName>
    </recommendedName>
</protein>
<feature type="region of interest" description="Disordered" evidence="4">
    <location>
        <begin position="720"/>
        <end position="752"/>
    </location>
</feature>
<feature type="compositionally biased region" description="Low complexity" evidence="4">
    <location>
        <begin position="1048"/>
        <end position="1059"/>
    </location>
</feature>
<name>A0A8J2RWX1_9CRUS</name>
<dbReference type="SUPFAM" id="SSF46774">
    <property type="entry name" value="ARID-like"/>
    <property type="match status" value="1"/>
</dbReference>
<keyword evidence="7" id="KW-1185">Reference proteome</keyword>
<feature type="region of interest" description="Disordered" evidence="4">
    <location>
        <begin position="678"/>
        <end position="708"/>
    </location>
</feature>
<dbReference type="PANTHER" id="PTHR13964:SF44">
    <property type="entry name" value="ARID DOMAIN-CONTAINING PROTEIN"/>
    <property type="match status" value="1"/>
</dbReference>
<evidence type="ECO:0000259" key="5">
    <source>
        <dbReference type="PROSITE" id="PS51011"/>
    </source>
</evidence>
<dbReference type="EMBL" id="CAKKLH010000296">
    <property type="protein sequence ID" value="CAH0109853.1"/>
    <property type="molecule type" value="Genomic_DNA"/>
</dbReference>
<dbReference type="SMART" id="SM01014">
    <property type="entry name" value="ARID"/>
    <property type="match status" value="1"/>
</dbReference>
<dbReference type="AlphaFoldDB" id="A0A8J2RWX1"/>
<feature type="compositionally biased region" description="Low complexity" evidence="4">
    <location>
        <begin position="995"/>
        <end position="1013"/>
    </location>
</feature>
<feature type="region of interest" description="Disordered" evidence="4">
    <location>
        <begin position="1"/>
        <end position="23"/>
    </location>
</feature>